<protein>
    <submittedName>
        <fullName evidence="2">Uncharacterized protein</fullName>
    </submittedName>
</protein>
<proteinExistence type="predicted"/>
<evidence type="ECO:0000313" key="3">
    <source>
        <dbReference type="Proteomes" id="UP001183414"/>
    </source>
</evidence>
<dbReference type="Proteomes" id="UP001183414">
    <property type="component" value="Unassembled WGS sequence"/>
</dbReference>
<gene>
    <name evidence="2" type="ORF">RM572_29005</name>
</gene>
<feature type="region of interest" description="Disordered" evidence="1">
    <location>
        <begin position="25"/>
        <end position="82"/>
    </location>
</feature>
<feature type="compositionally biased region" description="Low complexity" evidence="1">
    <location>
        <begin position="50"/>
        <end position="73"/>
    </location>
</feature>
<evidence type="ECO:0000313" key="2">
    <source>
        <dbReference type="EMBL" id="MDT0382791.1"/>
    </source>
</evidence>
<reference evidence="3" key="1">
    <citation type="submission" date="2023-07" db="EMBL/GenBank/DDBJ databases">
        <title>30 novel species of actinomycetes from the DSMZ collection.</title>
        <authorList>
            <person name="Nouioui I."/>
        </authorList>
    </citation>
    <scope>NUCLEOTIDE SEQUENCE [LARGE SCALE GENOMIC DNA]</scope>
    <source>
        <strain evidence="3">DSM 42041</strain>
    </source>
</reference>
<organism evidence="2 3">
    <name type="scientific">Streptomyces hazeniae</name>
    <dbReference type="NCBI Taxonomy" id="3075538"/>
    <lineage>
        <taxon>Bacteria</taxon>
        <taxon>Bacillati</taxon>
        <taxon>Actinomycetota</taxon>
        <taxon>Actinomycetes</taxon>
        <taxon>Kitasatosporales</taxon>
        <taxon>Streptomycetaceae</taxon>
        <taxon>Streptomyces</taxon>
    </lineage>
</organism>
<sequence length="82" mass="8728">VWERKDVKALVKQAKAREKEEAKLKKKGVQITGPVLPPQMPATAPVIPSQPAAADAPPAGYPGIPGQPGYPAAEGDRWRYTG</sequence>
<keyword evidence="3" id="KW-1185">Reference proteome</keyword>
<feature type="non-terminal residue" evidence="2">
    <location>
        <position position="1"/>
    </location>
</feature>
<evidence type="ECO:0000256" key="1">
    <source>
        <dbReference type="SAM" id="MobiDB-lite"/>
    </source>
</evidence>
<comment type="caution">
    <text evidence="2">The sequence shown here is derived from an EMBL/GenBank/DDBJ whole genome shotgun (WGS) entry which is preliminary data.</text>
</comment>
<dbReference type="EMBL" id="JAVREQ010000141">
    <property type="protein sequence ID" value="MDT0382791.1"/>
    <property type="molecule type" value="Genomic_DNA"/>
</dbReference>
<accession>A0ABU2P1Q4</accession>
<name>A0ABU2P1Q4_9ACTN</name>